<evidence type="ECO:0000313" key="4">
    <source>
        <dbReference type="Proteomes" id="UP000494205"/>
    </source>
</evidence>
<evidence type="ECO:0000313" key="3">
    <source>
        <dbReference type="Proteomes" id="UP000235659"/>
    </source>
</evidence>
<dbReference type="OrthoDB" id="9797506at2"/>
<reference evidence="2 3" key="1">
    <citation type="submission" date="2018-01" db="EMBL/GenBank/DDBJ databases">
        <title>Whole genome analyses suggest that Burkholderia sensu lato contains two further novel genera in the rhizoxinica-symbiotica group Mycetohabitans gen. nov., and Trinickia gen. nov.: implications for the evolution of diazotrophy and nodulation in the Burkholderiaceae.</title>
        <authorList>
            <person name="Estrada-de los Santos P."/>
            <person name="Palmer M."/>
            <person name="Chavez-Ramirez B."/>
            <person name="Beukes C."/>
            <person name="Steenkamp E.T."/>
            <person name="Hirsch A.M."/>
            <person name="Manyaka P."/>
            <person name="Maluk M."/>
            <person name="Lafos M."/>
            <person name="Crook M."/>
            <person name="Gross E."/>
            <person name="Simon M.F."/>
            <person name="Bueno dos Reis Junior F."/>
            <person name="Poole P.S."/>
            <person name="Venter S.N."/>
            <person name="James E.K."/>
        </authorList>
    </citation>
    <scope>NUCLEOTIDE SEQUENCE [LARGE SCALE GENOMIC DNA]</scope>
    <source>
        <strain evidence="2 3">WSM 3937</strain>
    </source>
</reference>
<dbReference type="Proteomes" id="UP000235659">
    <property type="component" value="Unassembled WGS sequence"/>
</dbReference>
<protein>
    <submittedName>
        <fullName evidence="2">YbhB/YbcL family Raf kinase inhibitor-like protein</fullName>
    </submittedName>
</protein>
<evidence type="ECO:0000313" key="1">
    <source>
        <dbReference type="EMBL" id="CAB3736628.1"/>
    </source>
</evidence>
<dbReference type="Proteomes" id="UP000494205">
    <property type="component" value="Unassembled WGS sequence"/>
</dbReference>
<gene>
    <name evidence="2" type="ORF">C0Z16_31175</name>
    <name evidence="1" type="ORF">LMG27174_06297</name>
</gene>
<dbReference type="PANTHER" id="PTHR30289">
    <property type="entry name" value="UNCHARACTERIZED PROTEIN YBCL-RELATED"/>
    <property type="match status" value="1"/>
</dbReference>
<dbReference type="InterPro" id="IPR036610">
    <property type="entry name" value="PEBP-like_sf"/>
</dbReference>
<dbReference type="Gene3D" id="3.90.280.10">
    <property type="entry name" value="PEBP-like"/>
    <property type="match status" value="1"/>
</dbReference>
<organism evidence="1 4">
    <name type="scientific">Paraburkholderia rhynchosiae</name>
    <dbReference type="NCBI Taxonomy" id="487049"/>
    <lineage>
        <taxon>Bacteria</taxon>
        <taxon>Pseudomonadati</taxon>
        <taxon>Pseudomonadota</taxon>
        <taxon>Betaproteobacteria</taxon>
        <taxon>Burkholderiales</taxon>
        <taxon>Burkholderiaceae</taxon>
        <taxon>Paraburkholderia</taxon>
    </lineage>
</organism>
<dbReference type="PANTHER" id="PTHR30289:SF1">
    <property type="entry name" value="PEBP (PHOSPHATIDYLETHANOLAMINE-BINDING PROTEIN) FAMILY PROTEIN"/>
    <property type="match status" value="1"/>
</dbReference>
<sequence>MRLRCLVVSDASPFRRTPFFISATLGLALCLAHGPRALAEGAFALTSASFRAGGTVSTPQVFDQDDCKGGNRSPQLTWRDPPSGTRSFAITMFDPDAPGRGWWHWAVAGIPATVASLPENASASGFLKKLGAVEARNDFDIDGYGGPCPPAGKPHRYVITVYALSTTDLRLAQGRPALMFDHEIGTAALGSARMVVNYGR</sequence>
<dbReference type="Pfam" id="PF01161">
    <property type="entry name" value="PBP"/>
    <property type="match status" value="1"/>
</dbReference>
<dbReference type="GO" id="GO:0004860">
    <property type="term" value="F:protein kinase inhibitor activity"/>
    <property type="evidence" value="ECO:0007669"/>
    <property type="project" value="UniProtKB-KW"/>
</dbReference>
<dbReference type="InterPro" id="IPR008914">
    <property type="entry name" value="PEBP"/>
</dbReference>
<name>A0A2N7W4Y6_9BURK</name>
<dbReference type="NCBIfam" id="TIGR00481">
    <property type="entry name" value="YbhB/YbcL family Raf kinase inhibitor-like protein"/>
    <property type="match status" value="1"/>
</dbReference>
<dbReference type="CDD" id="cd00865">
    <property type="entry name" value="PEBP_bact_arch"/>
    <property type="match status" value="1"/>
</dbReference>
<dbReference type="SUPFAM" id="SSF49777">
    <property type="entry name" value="PEBP-like"/>
    <property type="match status" value="1"/>
</dbReference>
<dbReference type="AlphaFoldDB" id="A0A2N7W4Y6"/>
<proteinExistence type="predicted"/>
<dbReference type="InterPro" id="IPR005247">
    <property type="entry name" value="YbhB_YbcL/LppC-like"/>
</dbReference>
<dbReference type="RefSeq" id="WP_102635891.1">
    <property type="nucleotide sequence ID" value="NZ_CADIJZ010000034.1"/>
</dbReference>
<keyword evidence="2" id="KW-0649">Protein kinase inhibitor</keyword>
<accession>A0A2N7W4Y6</accession>
<reference evidence="1 4" key="2">
    <citation type="submission" date="2020-04" db="EMBL/GenBank/DDBJ databases">
        <authorList>
            <person name="De Canck E."/>
        </authorList>
    </citation>
    <scope>NUCLEOTIDE SEQUENCE [LARGE SCALE GENOMIC DNA]</scope>
    <source>
        <strain evidence="1 4">LMG 27174</strain>
    </source>
</reference>
<evidence type="ECO:0000313" key="2">
    <source>
        <dbReference type="EMBL" id="PMS24461.1"/>
    </source>
</evidence>
<dbReference type="EMBL" id="CADIJZ010000034">
    <property type="protein sequence ID" value="CAB3736628.1"/>
    <property type="molecule type" value="Genomic_DNA"/>
</dbReference>
<keyword evidence="3" id="KW-1185">Reference proteome</keyword>
<dbReference type="EMBL" id="PNXY01000035">
    <property type="protein sequence ID" value="PMS24461.1"/>
    <property type="molecule type" value="Genomic_DNA"/>
</dbReference>